<dbReference type="Gene3D" id="3.30.300.30">
    <property type="match status" value="1"/>
</dbReference>
<evidence type="ECO:0000259" key="3">
    <source>
        <dbReference type="Pfam" id="PF13193"/>
    </source>
</evidence>
<feature type="domain" description="AMP-dependent synthetase/ligase" evidence="2">
    <location>
        <begin position="46"/>
        <end position="434"/>
    </location>
</feature>
<accession>A0A077AXT7</accession>
<dbReference type="InterPro" id="IPR050237">
    <property type="entry name" value="ATP-dep_AMP-bd_enzyme"/>
</dbReference>
<evidence type="ECO:0000313" key="5">
    <source>
        <dbReference type="Proteomes" id="UP000028926"/>
    </source>
</evidence>
<keyword evidence="1" id="KW-0812">Transmembrane</keyword>
<dbReference type="InterPro" id="IPR025110">
    <property type="entry name" value="AMP-bd_C"/>
</dbReference>
<keyword evidence="1" id="KW-1133">Transmembrane helix</keyword>
<dbReference type="STRING" id="91604.ID47_08910"/>
<keyword evidence="1" id="KW-0472">Membrane</keyword>
<dbReference type="Gene3D" id="2.30.38.10">
    <property type="entry name" value="Luciferase, Domain 3"/>
    <property type="match status" value="1"/>
</dbReference>
<evidence type="ECO:0000313" key="4">
    <source>
        <dbReference type="EMBL" id="AIK96824.1"/>
    </source>
</evidence>
<dbReference type="Pfam" id="PF13193">
    <property type="entry name" value="AMP-binding_C"/>
    <property type="match status" value="1"/>
</dbReference>
<dbReference type="PANTHER" id="PTHR43767:SF1">
    <property type="entry name" value="NONRIBOSOMAL PEPTIDE SYNTHASE PES1 (EUROFUNG)-RELATED"/>
    <property type="match status" value="1"/>
</dbReference>
<dbReference type="InterPro" id="IPR045851">
    <property type="entry name" value="AMP-bd_C_sf"/>
</dbReference>
<dbReference type="SUPFAM" id="SSF56801">
    <property type="entry name" value="Acetyl-CoA synthetase-like"/>
    <property type="match status" value="1"/>
</dbReference>
<dbReference type="HOGENOM" id="CLU_000022_59_7_5"/>
<dbReference type="CDD" id="cd05936">
    <property type="entry name" value="FC-FACS_FadD_like"/>
    <property type="match status" value="1"/>
</dbReference>
<proteinExistence type="predicted"/>
<evidence type="ECO:0000256" key="1">
    <source>
        <dbReference type="SAM" id="Phobius"/>
    </source>
</evidence>
<dbReference type="PANTHER" id="PTHR43767">
    <property type="entry name" value="LONG-CHAIN-FATTY-ACID--COA LIGASE"/>
    <property type="match status" value="1"/>
</dbReference>
<dbReference type="PROSITE" id="PS00455">
    <property type="entry name" value="AMP_BINDING"/>
    <property type="match status" value="1"/>
</dbReference>
<dbReference type="KEGG" id="paca:ID47_08910"/>
<dbReference type="InterPro" id="IPR000873">
    <property type="entry name" value="AMP-dep_synth/lig_dom"/>
</dbReference>
<reference evidence="4 5" key="1">
    <citation type="submission" date="2014-07" db="EMBL/GenBank/DDBJ databases">
        <title>Comparative genomic insights into amoeba endosymbionts belonging to the families of Holosporaceae and Candidatus Midichloriaceae within Rickettsiales.</title>
        <authorList>
            <person name="Wang Z."/>
            <person name="Wu M."/>
        </authorList>
    </citation>
    <scope>NUCLEOTIDE SEQUENCE [LARGE SCALE GENOMIC DNA]</scope>
    <source>
        <strain evidence="4">PRA3</strain>
    </source>
</reference>
<keyword evidence="5" id="KW-1185">Reference proteome</keyword>
<dbReference type="Proteomes" id="UP000028926">
    <property type="component" value="Chromosome"/>
</dbReference>
<sequence>MPTKKPSSKKSTKTASSPVFPWLKSYPQNIQWDIDIPEKPLWALMDEAAAAAPDKNCIDFLGKKYTYGQISNLVNRVAEGLQKIGVKQGTKVGIFMPNAPHFVIAYFAILKAGGVVVNYNPLYADHEITHQINDSETEIIITLDLQALCTKLIPLLGSTTLKKMVVCSVAESLPFPKNILFKLFKRSEIAKLPINPAILNFNDLINNAGQPKAIKIDPKKDVALLQYTGGTTGIPKGAMLSHYNVYANAIQAHLWFVGMEYGKDKILAGLPLFHVYAMTAVMTLAILTASEIVMMFPRFNPFEAMKLIEKHKITFFPGVPTMYSMIAYHPKVKNIDLNSLKACLSGGAPLPIKIKEDFESLTGCKLVEAYGLSETSPAAIANPAYGVNKAGSIGIPFPRTEVKIVSLDDSSHSAERHINGQIAIKGPQVMLGYWNRPSDTKKVFASDFFLTGDVGYMDEDGYTFLVDRIKDLIICSGFNVYPRMVEDVIYRHPAVAEVIVIGVPDEKRGETVKAFVKLKENMILTEEKFLEFLRDKLSPIEMPKYIEFRDELPKTMIGKLSKKELKAEENSKKRI</sequence>
<feature type="transmembrane region" description="Helical" evidence="1">
    <location>
        <begin position="273"/>
        <end position="296"/>
    </location>
</feature>
<dbReference type="EMBL" id="CP008941">
    <property type="protein sequence ID" value="AIK96824.1"/>
    <property type="molecule type" value="Genomic_DNA"/>
</dbReference>
<dbReference type="eggNOG" id="COG0318">
    <property type="taxonomic scope" value="Bacteria"/>
</dbReference>
<organism evidence="4 5">
    <name type="scientific">Candidatus Odyssella acanthamoebae</name>
    <dbReference type="NCBI Taxonomy" id="91604"/>
    <lineage>
        <taxon>Bacteria</taxon>
        <taxon>Pseudomonadati</taxon>
        <taxon>Pseudomonadota</taxon>
        <taxon>Alphaproteobacteria</taxon>
        <taxon>Holosporales</taxon>
        <taxon>Candidatus Paracaedibacteraceae</taxon>
        <taxon>Candidatus Odyssella</taxon>
    </lineage>
</organism>
<name>A0A077AXT7_9PROT</name>
<dbReference type="GO" id="GO:0016878">
    <property type="term" value="F:acid-thiol ligase activity"/>
    <property type="evidence" value="ECO:0007669"/>
    <property type="project" value="UniProtKB-ARBA"/>
</dbReference>
<feature type="domain" description="AMP-binding enzyme C-terminal" evidence="3">
    <location>
        <begin position="485"/>
        <end position="559"/>
    </location>
</feature>
<dbReference type="Pfam" id="PF00501">
    <property type="entry name" value="AMP-binding"/>
    <property type="match status" value="1"/>
</dbReference>
<evidence type="ECO:0000259" key="2">
    <source>
        <dbReference type="Pfam" id="PF00501"/>
    </source>
</evidence>
<dbReference type="AlphaFoldDB" id="A0A077AXT7"/>
<gene>
    <name evidence="4" type="ORF">ID47_08910</name>
</gene>
<protein>
    <submittedName>
        <fullName evidence="4">AMP-dependent synthetase</fullName>
    </submittedName>
</protein>
<dbReference type="InterPro" id="IPR020845">
    <property type="entry name" value="AMP-binding_CS"/>
</dbReference>
<dbReference type="Gene3D" id="3.40.50.980">
    <property type="match status" value="2"/>
</dbReference>